<dbReference type="AlphaFoldDB" id="G0W725"/>
<evidence type="ECO:0000256" key="1">
    <source>
        <dbReference type="ARBA" id="ARBA00003807"/>
    </source>
</evidence>
<dbReference type="Proteomes" id="UP000000689">
    <property type="component" value="Chromosome 2"/>
</dbReference>
<evidence type="ECO:0000313" key="9">
    <source>
        <dbReference type="Proteomes" id="UP000000689"/>
    </source>
</evidence>
<dbReference type="GO" id="GO:0007032">
    <property type="term" value="P:endosome organization"/>
    <property type="evidence" value="ECO:0007669"/>
    <property type="project" value="EnsemblFungi"/>
</dbReference>
<dbReference type="STRING" id="1071378.G0W725"/>
<evidence type="ECO:0000256" key="5">
    <source>
        <dbReference type="ARBA" id="ARBA00022448"/>
    </source>
</evidence>
<dbReference type="RefSeq" id="XP_003668829.1">
    <property type="nucleotide sequence ID" value="XM_003668781.1"/>
</dbReference>
<organism evidence="8 9">
    <name type="scientific">Naumovozyma dairenensis (strain ATCC 10597 / BCRC 20456 / CBS 421 / NBRC 0211 / NRRL Y-12639)</name>
    <name type="common">Saccharomyces dairenensis</name>
    <dbReference type="NCBI Taxonomy" id="1071378"/>
    <lineage>
        <taxon>Eukaryota</taxon>
        <taxon>Fungi</taxon>
        <taxon>Dikarya</taxon>
        <taxon>Ascomycota</taxon>
        <taxon>Saccharomycotina</taxon>
        <taxon>Saccharomycetes</taxon>
        <taxon>Saccharomycetales</taxon>
        <taxon>Saccharomycetaceae</taxon>
        <taxon>Naumovozyma</taxon>
    </lineage>
</organism>
<keyword evidence="5" id="KW-0813">Transport</keyword>
<dbReference type="EMBL" id="HE580268">
    <property type="protein sequence ID" value="CCD23586.1"/>
    <property type="molecule type" value="Genomic_DNA"/>
</dbReference>
<gene>
    <name evidence="8" type="primary">NDAI0B05530</name>
    <name evidence="8" type="ordered locus">NDAI_0B05530</name>
</gene>
<dbReference type="GeneID" id="11498256"/>
<dbReference type="eggNOG" id="ENOG502S4DQ">
    <property type="taxonomic scope" value="Eukaryota"/>
</dbReference>
<dbReference type="OrthoDB" id="5424991at2759"/>
<dbReference type="CDD" id="cd24144">
    <property type="entry name" value="BLOC1_CNL1"/>
    <property type="match status" value="1"/>
</dbReference>
<comment type="function">
    <text evidence="1">Component of the biogenesis of lysosome-related organelles complex-1 (BLOC-1), a complex that is involved in endosomal cargo sorting.</text>
</comment>
<dbReference type="HOGENOM" id="CLU_141728_1_0_1"/>
<dbReference type="OMA" id="HFDMLDQ"/>
<dbReference type="GO" id="GO:0005768">
    <property type="term" value="C:endosome"/>
    <property type="evidence" value="ECO:0007669"/>
    <property type="project" value="EnsemblFungi"/>
</dbReference>
<evidence type="ECO:0000256" key="2">
    <source>
        <dbReference type="ARBA" id="ARBA00004496"/>
    </source>
</evidence>
<evidence type="ECO:0000256" key="6">
    <source>
        <dbReference type="ARBA" id="ARBA00022490"/>
    </source>
</evidence>
<comment type="subcellular location">
    <subcellularLocation>
        <location evidence="2">Cytoplasm</location>
    </subcellularLocation>
</comment>
<evidence type="ECO:0000256" key="7">
    <source>
        <dbReference type="ARBA" id="ARBA00029995"/>
    </source>
</evidence>
<evidence type="ECO:0000256" key="3">
    <source>
        <dbReference type="ARBA" id="ARBA00007289"/>
    </source>
</evidence>
<keyword evidence="6" id="KW-0963">Cytoplasm</keyword>
<name>G0W725_NAUDC</name>
<proteinExistence type="inferred from homology"/>
<keyword evidence="9" id="KW-1185">Reference proteome</keyword>
<evidence type="ECO:0000256" key="4">
    <source>
        <dbReference type="ARBA" id="ARBA00014971"/>
    </source>
</evidence>
<dbReference type="PANTHER" id="PTHR39145:SF1">
    <property type="entry name" value="BIOGENESIS OF LYSOSOME-RELATED ORGANELLES COMPLEX 1 SUBUNIT CNL1"/>
    <property type="match status" value="1"/>
</dbReference>
<dbReference type="GO" id="GO:0032880">
    <property type="term" value="P:regulation of protein localization"/>
    <property type="evidence" value="ECO:0007669"/>
    <property type="project" value="EnsemblFungi"/>
</dbReference>
<comment type="similarity">
    <text evidence="3">Belongs to the BLOC1S4 family.</text>
</comment>
<accession>G0W725</accession>
<sequence>MSVDLTPGAADSKLEEDPLGIDKLSIDFDYLLYKIHGYVETIQLQTIDICHNQYTLIDEGIIEGVIDRNIQEFKKLLEKCNELENHFDMLDQIEMITKTFSERLTDLVTEYRQIKQSRS</sequence>
<dbReference type="GO" id="GO:0031083">
    <property type="term" value="C:BLOC-1 complex"/>
    <property type="evidence" value="ECO:0007669"/>
    <property type="project" value="EnsemblFungi"/>
</dbReference>
<protein>
    <recommendedName>
        <fullName evidence="4">Biogenesis of lysosome-related organelles complex 1 subunit CNL1</fullName>
    </recommendedName>
    <alternativeName>
        <fullName evidence="7">CNO-like protein 1</fullName>
    </alternativeName>
</protein>
<dbReference type="PANTHER" id="PTHR39145">
    <property type="entry name" value="BIOGENESIS OF LYSOSOME-RELATED ORGANELLES COMPLEX 1 SUBUNIT CNL1"/>
    <property type="match status" value="1"/>
</dbReference>
<reference evidence="8 9" key="1">
    <citation type="journal article" date="2011" name="Proc. Natl. Acad. Sci. U.S.A.">
        <title>Evolutionary erosion of yeast sex chromosomes by mating-type switching accidents.</title>
        <authorList>
            <person name="Gordon J.L."/>
            <person name="Armisen D."/>
            <person name="Proux-Wera E."/>
            <person name="Oheigeartaigh S.S."/>
            <person name="Byrne K.P."/>
            <person name="Wolfe K.H."/>
        </authorList>
    </citation>
    <scope>NUCLEOTIDE SEQUENCE [LARGE SCALE GENOMIC DNA]</scope>
    <source>
        <strain evidence="9">ATCC 10597 / BCRC 20456 / CBS 421 / NBRC 0211 / NRRL Y-12639</strain>
    </source>
</reference>
<evidence type="ECO:0000313" key="8">
    <source>
        <dbReference type="EMBL" id="CCD23586.1"/>
    </source>
</evidence>
<dbReference type="InterPro" id="IPR034455">
    <property type="entry name" value="CNL1"/>
</dbReference>
<dbReference type="KEGG" id="ndi:NDAI_0B05530"/>